<reference evidence="3 4" key="1">
    <citation type="submission" date="2024-04" db="EMBL/GenBank/DDBJ databases">
        <authorList>
            <consortium name="Genoscope - CEA"/>
            <person name="William W."/>
        </authorList>
    </citation>
    <scope>NUCLEOTIDE SEQUENCE [LARGE SCALE GENOMIC DNA]</scope>
</reference>
<evidence type="ECO:0008006" key="5">
    <source>
        <dbReference type="Google" id="ProtNLM"/>
    </source>
</evidence>
<proteinExistence type="predicted"/>
<comment type="caution">
    <text evidence="3">The sequence shown here is derived from an EMBL/GenBank/DDBJ whole genome shotgun (WGS) entry which is preliminary data.</text>
</comment>
<feature type="compositionally biased region" description="Basic and acidic residues" evidence="2">
    <location>
        <begin position="83"/>
        <end position="97"/>
    </location>
</feature>
<evidence type="ECO:0000256" key="1">
    <source>
        <dbReference type="SAM" id="Coils"/>
    </source>
</evidence>
<name>A0AAV2HIU3_LYMST</name>
<organism evidence="3 4">
    <name type="scientific">Lymnaea stagnalis</name>
    <name type="common">Great pond snail</name>
    <name type="synonym">Helix stagnalis</name>
    <dbReference type="NCBI Taxonomy" id="6523"/>
    <lineage>
        <taxon>Eukaryota</taxon>
        <taxon>Metazoa</taxon>
        <taxon>Spiralia</taxon>
        <taxon>Lophotrochozoa</taxon>
        <taxon>Mollusca</taxon>
        <taxon>Gastropoda</taxon>
        <taxon>Heterobranchia</taxon>
        <taxon>Euthyneura</taxon>
        <taxon>Panpulmonata</taxon>
        <taxon>Hygrophila</taxon>
        <taxon>Lymnaeoidea</taxon>
        <taxon>Lymnaeidae</taxon>
        <taxon>Lymnaea</taxon>
    </lineage>
</organism>
<feature type="region of interest" description="Disordered" evidence="2">
    <location>
        <begin position="79"/>
        <end position="113"/>
    </location>
</feature>
<evidence type="ECO:0000256" key="2">
    <source>
        <dbReference type="SAM" id="MobiDB-lite"/>
    </source>
</evidence>
<gene>
    <name evidence="3" type="ORF">GSLYS_00007890001</name>
</gene>
<feature type="coiled-coil region" evidence="1">
    <location>
        <begin position="129"/>
        <end position="156"/>
    </location>
</feature>
<keyword evidence="4" id="KW-1185">Reference proteome</keyword>
<keyword evidence="1" id="KW-0175">Coiled coil</keyword>
<feature type="compositionally biased region" description="Polar residues" evidence="2">
    <location>
        <begin position="98"/>
        <end position="108"/>
    </location>
</feature>
<evidence type="ECO:0000313" key="3">
    <source>
        <dbReference type="EMBL" id="CAL1533930.1"/>
    </source>
</evidence>
<dbReference type="AlphaFoldDB" id="A0AAV2HIU3"/>
<protein>
    <recommendedName>
        <fullName evidence="5">RAP domain-containing protein</fullName>
    </recommendedName>
</protein>
<dbReference type="Proteomes" id="UP001497497">
    <property type="component" value="Unassembled WGS sequence"/>
</dbReference>
<sequence length="701" mass="77776">MASLRVGISFGHSRWPRASTLMTVARNQLYTSKQSSVLPNSYTRLQITDSFSAHRVNTEHAHSHVSACFMATKSMSEVNPLSSKEHNKAGVESKSVDESNNGPTNNSAEDQDFSEVLARVEKSYSKSVIKDYEFTLNNLEKLVADLENKGKAVELNELFSDDLESIVNVVLTPSAPPYMRQKCAALFLSQSSDLPLTEKLLMQTVSDAMTVPVNVLVSIIQALTASAETPLRRNVRKELVTVVVNKRWYEIPPKHIVFFLYQLDGLFEMKSITQELHMSGHAKNQCQDDTARHDAGTNKAIPDVVQSIRKNSSDESMPIMSANLEARLLQIMDEIKAKDLTRVVILLAKWRNRNPSILTAVVHRLSHVDFSDFNFIQLSNLLFASSLLSLQNNKFISELTLHLSQLVPPSPSLACSVLNSLSHLRWRDLDLISSCQRNLIGNLGGLSPKEATNLLMSLANLSVLPSSHQESQFIRDVCRQAEGQGMTTTDRIKRAWCLAILKSLDAQQAELLLNPDFVQNILVSGGVHTQLDLQRLSVINMAAKFEINNFKGQCLSDEILNSTKITTLCSDETLTAALVNVLSKFADLKTYTQLAVLEGGTGIDAVMNATSDGDVRPLTQNNKKTGTERVFRIALQLIPFTGVTNPSYLPTGPYQLVSRYLKHLGYVPVQVLYSDLKPSLGVLEQISNIRSRIKKALVDNN</sequence>
<evidence type="ECO:0000313" key="4">
    <source>
        <dbReference type="Proteomes" id="UP001497497"/>
    </source>
</evidence>
<dbReference type="EMBL" id="CAXITT010000156">
    <property type="protein sequence ID" value="CAL1533930.1"/>
    <property type="molecule type" value="Genomic_DNA"/>
</dbReference>
<accession>A0AAV2HIU3</accession>